<dbReference type="PANTHER" id="PTHR47424">
    <property type="entry name" value="REGULATORY PROTEIN GAL4"/>
    <property type="match status" value="1"/>
</dbReference>
<dbReference type="InterPro" id="IPR007219">
    <property type="entry name" value="XnlR_reg_dom"/>
</dbReference>
<gene>
    <name evidence="7" type="ORF">JMJ35_004062</name>
</gene>
<dbReference type="SUPFAM" id="SSF57701">
    <property type="entry name" value="Zn2/Cys6 DNA-binding domain"/>
    <property type="match status" value="1"/>
</dbReference>
<proteinExistence type="predicted"/>
<organism evidence="7 8">
    <name type="scientific">Cladonia borealis</name>
    <dbReference type="NCBI Taxonomy" id="184061"/>
    <lineage>
        <taxon>Eukaryota</taxon>
        <taxon>Fungi</taxon>
        <taxon>Dikarya</taxon>
        <taxon>Ascomycota</taxon>
        <taxon>Pezizomycotina</taxon>
        <taxon>Lecanoromycetes</taxon>
        <taxon>OSLEUM clade</taxon>
        <taxon>Lecanoromycetidae</taxon>
        <taxon>Lecanorales</taxon>
        <taxon>Lecanorineae</taxon>
        <taxon>Cladoniaceae</taxon>
        <taxon>Cladonia</taxon>
    </lineage>
</organism>
<dbReference type="Pfam" id="PF04082">
    <property type="entry name" value="Fungal_trans"/>
    <property type="match status" value="1"/>
</dbReference>
<keyword evidence="4" id="KW-0804">Transcription</keyword>
<evidence type="ECO:0000256" key="4">
    <source>
        <dbReference type="ARBA" id="ARBA00023163"/>
    </source>
</evidence>
<accession>A0AA39R2Z6</accession>
<protein>
    <recommendedName>
        <fullName evidence="6">Zn(2)-C6 fungal-type domain-containing protein</fullName>
    </recommendedName>
</protein>
<feature type="domain" description="Zn(2)-C6 fungal-type" evidence="6">
    <location>
        <begin position="23"/>
        <end position="56"/>
    </location>
</feature>
<evidence type="ECO:0000256" key="5">
    <source>
        <dbReference type="ARBA" id="ARBA00023242"/>
    </source>
</evidence>
<dbReference type="InterPro" id="IPR051127">
    <property type="entry name" value="Fungal_SecMet_Regulators"/>
</dbReference>
<dbReference type="EMBL" id="JAFEKC020000008">
    <property type="protein sequence ID" value="KAK0513076.1"/>
    <property type="molecule type" value="Genomic_DNA"/>
</dbReference>
<dbReference type="AlphaFoldDB" id="A0AA39R2Z6"/>
<keyword evidence="5" id="KW-0539">Nucleus</keyword>
<name>A0AA39R2Z6_9LECA</name>
<dbReference type="PANTHER" id="PTHR47424:SF3">
    <property type="entry name" value="REGULATORY PROTEIN GAL4"/>
    <property type="match status" value="1"/>
</dbReference>
<dbReference type="GO" id="GO:0005634">
    <property type="term" value="C:nucleus"/>
    <property type="evidence" value="ECO:0007669"/>
    <property type="project" value="TreeGrafter"/>
</dbReference>
<dbReference type="CDD" id="cd12148">
    <property type="entry name" value="fungal_TF_MHR"/>
    <property type="match status" value="1"/>
</dbReference>
<keyword evidence="1" id="KW-0479">Metal-binding</keyword>
<comment type="caution">
    <text evidence="7">The sequence shown here is derived from an EMBL/GenBank/DDBJ whole genome shotgun (WGS) entry which is preliminary data.</text>
</comment>
<dbReference type="Proteomes" id="UP001166286">
    <property type="component" value="Unassembled WGS sequence"/>
</dbReference>
<dbReference type="SMART" id="SM00906">
    <property type="entry name" value="Fungal_trans"/>
    <property type="match status" value="1"/>
</dbReference>
<keyword evidence="2" id="KW-0805">Transcription regulation</keyword>
<dbReference type="InterPro" id="IPR001138">
    <property type="entry name" value="Zn2Cys6_DnaBD"/>
</dbReference>
<dbReference type="CDD" id="cd00067">
    <property type="entry name" value="GAL4"/>
    <property type="match status" value="1"/>
</dbReference>
<evidence type="ECO:0000256" key="2">
    <source>
        <dbReference type="ARBA" id="ARBA00023015"/>
    </source>
</evidence>
<keyword evidence="8" id="KW-1185">Reference proteome</keyword>
<dbReference type="SMART" id="SM00066">
    <property type="entry name" value="GAL4"/>
    <property type="match status" value="1"/>
</dbReference>
<sequence>MSSLSPTQKTGPLRAKRYKASVACNTCRRRKIKCDGLLPACGSCQKKDGLRETCAYNPCIDSGKSPMSHPLAIATPSPHRPAPAHSTSVGPELPDAVEARGVYSDGDPGDFASEIKAAIDAKLGLPSARKRCPIPLTDAPMFGLLSRRQTTDGSLHAENVLPPRKPADHLVSLYWRYLEPLEPLLDQERFFRSYQTLFTGSELDCDERIFLSTLNAVFALSTQLQETIPPEQRDEASKTFFQRAWSLLRPETIVWEPGSLELVQCLLLMSRYLQCTKNLHQTWMAVGSAVRIAQSLGLHVPDNTSSSPLNGDGRLRRQVWQCCVSMDRALSWTLGRTSIVPLTASSPSINSLRNDSDLADLHGGTSAHYFVKMLELNEITGHVMLSQVPARSSFAESLGLPPLYQNADSSAAVQIDECLNTLEKSLAPSSSLDFLQDDAENGLNRQRTLLRLRLAHARILLFRPMLARFCLPQSQAEKAPAPVDQGLGDRILQDCATLCVENSQKMIALVYENYRPDAAIGILPWWYRIFYLYVATQNLIAAMLRPEVFAPVVLEPWGKAIAALRAHEHLSPSVGRCISTFQTMWQKVTGTTYLGSDQGPPLGAPSNASFQDVFQHLGFETELPLFGMENMAWLGNVS</sequence>
<reference evidence="7" key="1">
    <citation type="submission" date="2023-03" db="EMBL/GenBank/DDBJ databases">
        <title>Complete genome of Cladonia borealis.</title>
        <authorList>
            <person name="Park H."/>
        </authorList>
    </citation>
    <scope>NUCLEOTIDE SEQUENCE</scope>
    <source>
        <strain evidence="7">ANT050790</strain>
    </source>
</reference>
<dbReference type="InterPro" id="IPR036864">
    <property type="entry name" value="Zn2-C6_fun-type_DNA-bd_sf"/>
</dbReference>
<dbReference type="GO" id="GO:0000435">
    <property type="term" value="P:positive regulation of transcription from RNA polymerase II promoter by galactose"/>
    <property type="evidence" value="ECO:0007669"/>
    <property type="project" value="TreeGrafter"/>
</dbReference>
<evidence type="ECO:0000313" key="7">
    <source>
        <dbReference type="EMBL" id="KAK0513076.1"/>
    </source>
</evidence>
<keyword evidence="3" id="KW-0238">DNA-binding</keyword>
<dbReference type="GO" id="GO:0000981">
    <property type="term" value="F:DNA-binding transcription factor activity, RNA polymerase II-specific"/>
    <property type="evidence" value="ECO:0007669"/>
    <property type="project" value="InterPro"/>
</dbReference>
<evidence type="ECO:0000256" key="1">
    <source>
        <dbReference type="ARBA" id="ARBA00022723"/>
    </source>
</evidence>
<evidence type="ECO:0000313" key="8">
    <source>
        <dbReference type="Proteomes" id="UP001166286"/>
    </source>
</evidence>
<dbReference type="GO" id="GO:0000978">
    <property type="term" value="F:RNA polymerase II cis-regulatory region sequence-specific DNA binding"/>
    <property type="evidence" value="ECO:0007669"/>
    <property type="project" value="TreeGrafter"/>
</dbReference>
<dbReference type="GO" id="GO:0008270">
    <property type="term" value="F:zinc ion binding"/>
    <property type="evidence" value="ECO:0007669"/>
    <property type="project" value="InterPro"/>
</dbReference>
<dbReference type="Pfam" id="PF00172">
    <property type="entry name" value="Zn_clus"/>
    <property type="match status" value="1"/>
</dbReference>
<evidence type="ECO:0000259" key="6">
    <source>
        <dbReference type="PROSITE" id="PS50048"/>
    </source>
</evidence>
<evidence type="ECO:0000256" key="3">
    <source>
        <dbReference type="ARBA" id="ARBA00023125"/>
    </source>
</evidence>
<dbReference type="PROSITE" id="PS50048">
    <property type="entry name" value="ZN2_CY6_FUNGAL_2"/>
    <property type="match status" value="1"/>
</dbReference>
<dbReference type="Gene3D" id="4.10.240.10">
    <property type="entry name" value="Zn(2)-C6 fungal-type DNA-binding domain"/>
    <property type="match status" value="1"/>
</dbReference>
<dbReference type="GO" id="GO:0006351">
    <property type="term" value="P:DNA-templated transcription"/>
    <property type="evidence" value="ECO:0007669"/>
    <property type="project" value="InterPro"/>
</dbReference>